<name>A0A0B6WZJ3_9BACT</name>
<reference evidence="7 8" key="2">
    <citation type="submission" date="2015-01" db="EMBL/GenBank/DDBJ databases">
        <title>Complete genome sequence of Pyrinomonas methylaliphatogenes type strain K22T.</title>
        <authorList>
            <person name="Lee K.C.Y."/>
            <person name="Power J.F."/>
            <person name="Dunfield P.F."/>
            <person name="Morgan X.C."/>
            <person name="Huttenhower C."/>
            <person name="Stott M.B."/>
        </authorList>
    </citation>
    <scope>NUCLEOTIDE SEQUENCE [LARGE SCALE GENOMIC DNA]</scope>
    <source>
        <strain evidence="7 8">K22</strain>
    </source>
</reference>
<dbReference type="Gene3D" id="3.30.465.10">
    <property type="match status" value="1"/>
</dbReference>
<dbReference type="EMBL" id="CBXV010000008">
    <property type="protein sequence ID" value="CDM66693.1"/>
    <property type="molecule type" value="Genomic_DNA"/>
</dbReference>
<dbReference type="PROSITE" id="PS51387">
    <property type="entry name" value="FAD_PCMH"/>
    <property type="match status" value="1"/>
</dbReference>
<evidence type="ECO:0000256" key="5">
    <source>
        <dbReference type="ARBA" id="ARBA00023002"/>
    </source>
</evidence>
<keyword evidence="4" id="KW-0274">FAD</keyword>
<feature type="domain" description="FAD-binding PCMH-type" evidence="6">
    <location>
        <begin position="39"/>
        <end position="218"/>
    </location>
</feature>
<dbReference type="FunFam" id="1.10.45.10:FF:000001">
    <property type="entry name" value="D-lactate dehydrogenase mitochondrial"/>
    <property type="match status" value="1"/>
</dbReference>
<dbReference type="InterPro" id="IPR016171">
    <property type="entry name" value="Vanillyl_alc_oxidase_C-sub2"/>
</dbReference>
<dbReference type="InterPro" id="IPR006094">
    <property type="entry name" value="Oxid_FAD_bind_N"/>
</dbReference>
<sequence length="464" mass="51353">MERAIEKEIITRLCEIVGEDHVITEGERLAPYGQDALGELFLPDLVVLPRTTEEVAAIMKLANEKLLPVTARGGGVGYTGGAVPIKGGLVLSTERMNRIKEINFDDLYAVVEPGVRTYELQCAVEARGLFYPPDPASFRESFIGGNIAENAGGPRSIKYGVTKHYVLGLEIVTPTGEVIRAGGRTTKNVVGFDLVGLICGSEGLLGIITEAILRLLPLPEARRTVRALFRTMREACACVPQFVRAALVPAAIEVMDRHSIRAVNDAFSFGIPDEAEALLLVEVDGNRDEVEREARMVERILRESGGFDVRRAETAEEERELWEVRRALSDAIKRYGTLKLNNDVVVPRSRIPELIERVEQIAQRYEIFVVNFGHAGDGNIHVNFMCDGDDREAVRRAREAVRETFAAALELGGTISAEHGIGYTKAPYLRMALSEPTIETMKRIKRALDPNWILNPGKMFSDDR</sequence>
<dbReference type="Proteomes" id="UP000031518">
    <property type="component" value="Unassembled WGS sequence"/>
</dbReference>
<keyword evidence="8" id="KW-1185">Reference proteome</keyword>
<dbReference type="PANTHER" id="PTHR42934">
    <property type="entry name" value="GLYCOLATE OXIDASE SUBUNIT GLCD"/>
    <property type="match status" value="1"/>
</dbReference>
<dbReference type="OrthoDB" id="9767256at2"/>
<dbReference type="Gene3D" id="3.30.70.2190">
    <property type="match status" value="1"/>
</dbReference>
<gene>
    <name evidence="7" type="ORF">PYK22_02726</name>
</gene>
<evidence type="ECO:0000256" key="4">
    <source>
        <dbReference type="ARBA" id="ARBA00022827"/>
    </source>
</evidence>
<evidence type="ECO:0000259" key="6">
    <source>
        <dbReference type="PROSITE" id="PS51387"/>
    </source>
</evidence>
<evidence type="ECO:0000256" key="3">
    <source>
        <dbReference type="ARBA" id="ARBA00022630"/>
    </source>
</evidence>
<dbReference type="Pfam" id="PF02913">
    <property type="entry name" value="FAD-oxidase_C"/>
    <property type="match status" value="1"/>
</dbReference>
<dbReference type="Gene3D" id="3.30.70.2740">
    <property type="match status" value="1"/>
</dbReference>
<dbReference type="GO" id="GO:0003973">
    <property type="term" value="F:(S)-2-hydroxy-acid oxidase activity"/>
    <property type="evidence" value="ECO:0007669"/>
    <property type="project" value="UniProtKB-EC"/>
</dbReference>
<dbReference type="FunFam" id="3.30.70.2740:FF:000001">
    <property type="entry name" value="D-lactate dehydrogenase mitochondrial"/>
    <property type="match status" value="1"/>
</dbReference>
<proteinExistence type="inferred from homology"/>
<dbReference type="STRING" id="454194.PYK22_02726"/>
<dbReference type="AlphaFoldDB" id="A0A0B6WZJ3"/>
<organism evidence="7 8">
    <name type="scientific">Pyrinomonas methylaliphatogenes</name>
    <dbReference type="NCBI Taxonomy" id="454194"/>
    <lineage>
        <taxon>Bacteria</taxon>
        <taxon>Pseudomonadati</taxon>
        <taxon>Acidobacteriota</taxon>
        <taxon>Blastocatellia</taxon>
        <taxon>Blastocatellales</taxon>
        <taxon>Pyrinomonadaceae</taxon>
        <taxon>Pyrinomonas</taxon>
    </lineage>
</organism>
<dbReference type="InterPro" id="IPR016167">
    <property type="entry name" value="FAD-bd_PCMH_sub1"/>
</dbReference>
<evidence type="ECO:0000256" key="2">
    <source>
        <dbReference type="ARBA" id="ARBA00008000"/>
    </source>
</evidence>
<dbReference type="InterPro" id="IPR036318">
    <property type="entry name" value="FAD-bd_PCMH-like_sf"/>
</dbReference>
<dbReference type="InterPro" id="IPR004113">
    <property type="entry name" value="FAD-bd_oxidored_4_C"/>
</dbReference>
<dbReference type="PANTHER" id="PTHR42934:SF2">
    <property type="entry name" value="GLYCOLATE OXIDASE SUBUNIT GLCD"/>
    <property type="match status" value="1"/>
</dbReference>
<comment type="similarity">
    <text evidence="2">Belongs to the FAD-binding oxidoreductase/transferase type 4 family.</text>
</comment>
<dbReference type="SUPFAM" id="SSF55103">
    <property type="entry name" value="FAD-linked oxidases, C-terminal domain"/>
    <property type="match status" value="1"/>
</dbReference>
<evidence type="ECO:0000313" key="7">
    <source>
        <dbReference type="EMBL" id="CDM66693.1"/>
    </source>
</evidence>
<dbReference type="InterPro" id="IPR016169">
    <property type="entry name" value="FAD-bd_PCMH_sub2"/>
</dbReference>
<dbReference type="InterPro" id="IPR051914">
    <property type="entry name" value="FAD-linked_OxidoTrans_Type4"/>
</dbReference>
<dbReference type="SUPFAM" id="SSF56176">
    <property type="entry name" value="FAD-binding/transporter-associated domain-like"/>
    <property type="match status" value="1"/>
</dbReference>
<keyword evidence="5 7" id="KW-0560">Oxidoreductase</keyword>
<dbReference type="Pfam" id="PF01565">
    <property type="entry name" value="FAD_binding_4"/>
    <property type="match status" value="1"/>
</dbReference>
<protein>
    <submittedName>
        <fullName evidence="7">FAD/FMN-dependent dehydrogenase</fullName>
        <ecNumber evidence="7">1.1.3.15</ecNumber>
    </submittedName>
</protein>
<keyword evidence="3" id="KW-0285">Flavoprotein</keyword>
<dbReference type="Gene3D" id="3.30.43.10">
    <property type="entry name" value="Uridine Diphospho-n-acetylenolpyruvylglucosamine Reductase, domain 2"/>
    <property type="match status" value="1"/>
</dbReference>
<reference evidence="7 8" key="1">
    <citation type="submission" date="2013-12" db="EMBL/GenBank/DDBJ databases">
        <authorList>
            <person name="Stott M."/>
        </authorList>
    </citation>
    <scope>NUCLEOTIDE SEQUENCE [LARGE SCALE GENOMIC DNA]</scope>
    <source>
        <strain evidence="7 8">K22</strain>
    </source>
</reference>
<accession>A0A0B6WZJ3</accession>
<evidence type="ECO:0000256" key="1">
    <source>
        <dbReference type="ARBA" id="ARBA00001974"/>
    </source>
</evidence>
<dbReference type="RefSeq" id="WP_041978099.1">
    <property type="nucleotide sequence ID" value="NZ_CBXV010000008.1"/>
</dbReference>
<dbReference type="InterPro" id="IPR016164">
    <property type="entry name" value="FAD-linked_Oxase-like_C"/>
</dbReference>
<dbReference type="InterPro" id="IPR016166">
    <property type="entry name" value="FAD-bd_PCMH"/>
</dbReference>
<dbReference type="GO" id="GO:0071949">
    <property type="term" value="F:FAD binding"/>
    <property type="evidence" value="ECO:0007669"/>
    <property type="project" value="InterPro"/>
</dbReference>
<comment type="cofactor">
    <cofactor evidence="1">
        <name>FAD</name>
        <dbReference type="ChEBI" id="CHEBI:57692"/>
    </cofactor>
</comment>
<dbReference type="EC" id="1.1.3.15" evidence="7"/>
<evidence type="ECO:0000313" key="8">
    <source>
        <dbReference type="Proteomes" id="UP000031518"/>
    </source>
</evidence>
<dbReference type="Gene3D" id="1.10.45.10">
    <property type="entry name" value="Vanillyl-alcohol Oxidase, Chain A, domain 4"/>
    <property type="match status" value="1"/>
</dbReference>